<keyword evidence="1" id="KW-0472">Membrane</keyword>
<organism evidence="2 3">
    <name type="scientific">Faecalibacterium hominis</name>
    <name type="common">ex Afrizal et al. 2022</name>
    <dbReference type="NCBI Taxonomy" id="2881265"/>
    <lineage>
        <taxon>Bacteria</taxon>
        <taxon>Bacillati</taxon>
        <taxon>Bacillota</taxon>
        <taxon>Clostridia</taxon>
        <taxon>Eubacteriales</taxon>
        <taxon>Oscillospiraceae</taxon>
        <taxon>Faecalibacterium</taxon>
    </lineage>
</organism>
<protein>
    <submittedName>
        <fullName evidence="2">Uncharacterized protein</fullName>
    </submittedName>
</protein>
<proteinExistence type="predicted"/>
<dbReference type="RefSeq" id="WP_227622126.1">
    <property type="nucleotide sequence ID" value="NZ_JAJEQO010000002.1"/>
</dbReference>
<keyword evidence="1" id="KW-1133">Transmembrane helix</keyword>
<keyword evidence="3" id="KW-1185">Reference proteome</keyword>
<evidence type="ECO:0000256" key="1">
    <source>
        <dbReference type="SAM" id="Phobius"/>
    </source>
</evidence>
<keyword evidence="1" id="KW-0812">Transmembrane</keyword>
<evidence type="ECO:0000313" key="3">
    <source>
        <dbReference type="Proteomes" id="UP001199236"/>
    </source>
</evidence>
<feature type="transmembrane region" description="Helical" evidence="1">
    <location>
        <begin position="6"/>
        <end position="25"/>
    </location>
</feature>
<gene>
    <name evidence="2" type="ORF">LKD34_02255</name>
</gene>
<accession>A0ABS8FDK2</accession>
<dbReference type="Proteomes" id="UP001199236">
    <property type="component" value="Unassembled WGS sequence"/>
</dbReference>
<name>A0ABS8FDK2_9FIRM</name>
<sequence>MTTEQVILSAILTLTASILTAFLTSKITRDNEMRKIIHQKRLELYLEVFEQVELLLKDWKKIFDKEYFEKIASYKSRMKLLASEKTTQEYKNYYEALRTSVNAYKKFKDDNDPQNNYVYQQDEDGEWVQVYSPTVEDYEEYANKIECYEKEQKKKVPLIRENIQKIVDAMRTDLGSNLDKESTIL</sequence>
<comment type="caution">
    <text evidence="2">The sequence shown here is derived from an EMBL/GenBank/DDBJ whole genome shotgun (WGS) entry which is preliminary data.</text>
</comment>
<evidence type="ECO:0000313" key="2">
    <source>
        <dbReference type="EMBL" id="MCC2212332.1"/>
    </source>
</evidence>
<reference evidence="2 3" key="1">
    <citation type="submission" date="2021-10" db="EMBL/GenBank/DDBJ databases">
        <title>Anaerobic single-cell dispensing facilitates the cultivation of human gut bacteria.</title>
        <authorList>
            <person name="Afrizal A."/>
        </authorList>
    </citation>
    <scope>NUCLEOTIDE SEQUENCE [LARGE SCALE GENOMIC DNA]</scope>
    <source>
        <strain evidence="2 3">CLA-AA-H223</strain>
    </source>
</reference>
<dbReference type="EMBL" id="JAJEQO010000002">
    <property type="protein sequence ID" value="MCC2212332.1"/>
    <property type="molecule type" value="Genomic_DNA"/>
</dbReference>